<sequence length="220" mass="22976">MPHQPTGDSSSVSPPQTSPSPRQLRTPAHTTGESGLVVPYGATGPLPVLAVYEDFRCPYCAAVETSAGAAIRRFADEGRLRVEYHFAAFLDGMLGGRGSALALGAAGAAVNESQRDFKTLHDALYAQQPDESVDSYGSPSVLLRVAESVGLLAPAFREAVATGTYTPWAVAVGDAFGRSGVRGTPTLRLGEVTIRGLDRVGRALPAPEVAEQIETALAAR</sequence>
<dbReference type="Proteomes" id="UP000540423">
    <property type="component" value="Unassembled WGS sequence"/>
</dbReference>
<evidence type="ECO:0000256" key="2">
    <source>
        <dbReference type="ARBA" id="ARBA00022729"/>
    </source>
</evidence>
<evidence type="ECO:0000313" key="9">
    <source>
        <dbReference type="Proteomes" id="UP000540423"/>
    </source>
</evidence>
<protein>
    <submittedName>
        <fullName evidence="8">Protein-disulfide isomerase</fullName>
    </submittedName>
</protein>
<feature type="compositionally biased region" description="Low complexity" evidence="6">
    <location>
        <begin position="9"/>
        <end position="21"/>
    </location>
</feature>
<dbReference type="Pfam" id="PF13462">
    <property type="entry name" value="Thioredoxin_4"/>
    <property type="match status" value="1"/>
</dbReference>
<feature type="region of interest" description="Disordered" evidence="6">
    <location>
        <begin position="1"/>
        <end position="36"/>
    </location>
</feature>
<dbReference type="AlphaFoldDB" id="A0A7X0HKG2"/>
<dbReference type="GO" id="GO:0016491">
    <property type="term" value="F:oxidoreductase activity"/>
    <property type="evidence" value="ECO:0007669"/>
    <property type="project" value="UniProtKB-KW"/>
</dbReference>
<dbReference type="SUPFAM" id="SSF52833">
    <property type="entry name" value="Thioredoxin-like"/>
    <property type="match status" value="1"/>
</dbReference>
<evidence type="ECO:0000256" key="3">
    <source>
        <dbReference type="ARBA" id="ARBA00023002"/>
    </source>
</evidence>
<keyword evidence="5" id="KW-0676">Redox-active center</keyword>
<dbReference type="GO" id="GO:0016853">
    <property type="term" value="F:isomerase activity"/>
    <property type="evidence" value="ECO:0007669"/>
    <property type="project" value="UniProtKB-KW"/>
</dbReference>
<reference evidence="8 9" key="1">
    <citation type="submission" date="2020-08" db="EMBL/GenBank/DDBJ databases">
        <title>Genomic Encyclopedia of Type Strains, Phase IV (KMG-IV): sequencing the most valuable type-strain genomes for metagenomic binning, comparative biology and taxonomic classification.</title>
        <authorList>
            <person name="Goeker M."/>
        </authorList>
    </citation>
    <scope>NUCLEOTIDE SEQUENCE [LARGE SCALE GENOMIC DNA]</scope>
    <source>
        <strain evidence="8 9">DSM 40141</strain>
    </source>
</reference>
<dbReference type="InterPro" id="IPR012336">
    <property type="entry name" value="Thioredoxin-like_fold"/>
</dbReference>
<dbReference type="EMBL" id="JACHEM010000012">
    <property type="protein sequence ID" value="MBB6438019.1"/>
    <property type="molecule type" value="Genomic_DNA"/>
</dbReference>
<evidence type="ECO:0000259" key="7">
    <source>
        <dbReference type="Pfam" id="PF13462"/>
    </source>
</evidence>
<evidence type="ECO:0000313" key="8">
    <source>
        <dbReference type="EMBL" id="MBB6438019.1"/>
    </source>
</evidence>
<dbReference type="PANTHER" id="PTHR13887">
    <property type="entry name" value="GLUTATHIONE S-TRANSFERASE KAPPA"/>
    <property type="match status" value="1"/>
</dbReference>
<evidence type="ECO:0000256" key="1">
    <source>
        <dbReference type="ARBA" id="ARBA00005791"/>
    </source>
</evidence>
<dbReference type="RefSeq" id="WP_185033835.1">
    <property type="nucleotide sequence ID" value="NZ_BNBN01000003.1"/>
</dbReference>
<proteinExistence type="inferred from homology"/>
<dbReference type="CDD" id="cd02972">
    <property type="entry name" value="DsbA_family"/>
    <property type="match status" value="1"/>
</dbReference>
<evidence type="ECO:0000256" key="6">
    <source>
        <dbReference type="SAM" id="MobiDB-lite"/>
    </source>
</evidence>
<comment type="similarity">
    <text evidence="1">Belongs to the thioredoxin family. DsbA subfamily.</text>
</comment>
<keyword evidence="3" id="KW-0560">Oxidoreductase</keyword>
<dbReference type="PANTHER" id="PTHR13887:SF14">
    <property type="entry name" value="DISULFIDE BOND FORMATION PROTEIN D"/>
    <property type="match status" value="1"/>
</dbReference>
<feature type="domain" description="Thioredoxin-like fold" evidence="7">
    <location>
        <begin position="41"/>
        <end position="195"/>
    </location>
</feature>
<evidence type="ECO:0000256" key="5">
    <source>
        <dbReference type="ARBA" id="ARBA00023284"/>
    </source>
</evidence>
<accession>A0A7X0HKG2</accession>
<name>A0A7X0HKG2_9ACTN</name>
<gene>
    <name evidence="8" type="ORF">HNQ79_004523</name>
</gene>
<dbReference type="Gene3D" id="3.40.30.10">
    <property type="entry name" value="Glutaredoxin"/>
    <property type="match status" value="1"/>
</dbReference>
<keyword evidence="8" id="KW-0413">Isomerase</keyword>
<keyword evidence="4" id="KW-1015">Disulfide bond</keyword>
<evidence type="ECO:0000256" key="4">
    <source>
        <dbReference type="ARBA" id="ARBA00023157"/>
    </source>
</evidence>
<keyword evidence="2" id="KW-0732">Signal</keyword>
<comment type="caution">
    <text evidence="8">The sequence shown here is derived from an EMBL/GenBank/DDBJ whole genome shotgun (WGS) entry which is preliminary data.</text>
</comment>
<dbReference type="InterPro" id="IPR036249">
    <property type="entry name" value="Thioredoxin-like_sf"/>
</dbReference>
<organism evidence="8 9">
    <name type="scientific">Streptomyces candidus</name>
    <dbReference type="NCBI Taxonomy" id="67283"/>
    <lineage>
        <taxon>Bacteria</taxon>
        <taxon>Bacillati</taxon>
        <taxon>Actinomycetota</taxon>
        <taxon>Actinomycetes</taxon>
        <taxon>Kitasatosporales</taxon>
        <taxon>Streptomycetaceae</taxon>
        <taxon>Streptomyces</taxon>
    </lineage>
</organism>
<keyword evidence="9" id="KW-1185">Reference proteome</keyword>